<evidence type="ECO:0000313" key="1">
    <source>
        <dbReference type="EMBL" id="VZH84073.1"/>
    </source>
</evidence>
<name>A0A6I8MCV9_9CORY</name>
<dbReference type="EMBL" id="LR738855">
    <property type="protein sequence ID" value="VZH84073.1"/>
    <property type="molecule type" value="Genomic_DNA"/>
</dbReference>
<dbReference type="AlphaFoldDB" id="A0A6I8MCV9"/>
<protein>
    <submittedName>
        <fullName evidence="1">Uncharacterized protein</fullName>
    </submittedName>
</protein>
<evidence type="ECO:0000313" key="2">
    <source>
        <dbReference type="Proteomes" id="UP000423525"/>
    </source>
</evidence>
<proteinExistence type="predicted"/>
<sequence length="60" mass="6413">MCLVVPFYFLLIGALNGKIYRNNHILLSLIIPITSVIDASQLGSTPLGSGSTVVFHVAAR</sequence>
<dbReference type="Proteomes" id="UP000423525">
    <property type="component" value="Chromosome"/>
</dbReference>
<organism evidence="1 2">
    <name type="scientific">Corynebacterium rouxii</name>
    <dbReference type="NCBI Taxonomy" id="2719119"/>
    <lineage>
        <taxon>Bacteria</taxon>
        <taxon>Bacillati</taxon>
        <taxon>Actinomycetota</taxon>
        <taxon>Actinomycetes</taxon>
        <taxon>Mycobacteriales</taxon>
        <taxon>Corynebacteriaceae</taxon>
        <taxon>Corynebacterium</taxon>
    </lineage>
</organism>
<reference evidence="1 2" key="1">
    <citation type="submission" date="2019-11" db="EMBL/GenBank/DDBJ databases">
        <authorList>
            <person name="Brisse S."/>
        </authorList>
    </citation>
    <scope>NUCLEOTIDE SEQUENCE [LARGE SCALE GENOMIC DNA]</scope>
    <source>
        <strain evidence="1">FRC0190</strain>
    </source>
</reference>
<accession>A0A6I8MCV9</accession>
<gene>
    <name evidence="1" type="ORF">FRC0190_00114</name>
</gene>
<dbReference type="KEGG" id="crf:FRC0190_00114"/>